<accession>A0ACC2VW57</accession>
<evidence type="ECO:0000313" key="1">
    <source>
        <dbReference type="EMBL" id="KAJ9103122.1"/>
    </source>
</evidence>
<gene>
    <name evidence="1" type="ORF">QFC21_002544</name>
</gene>
<evidence type="ECO:0000313" key="2">
    <source>
        <dbReference type="Proteomes" id="UP001227268"/>
    </source>
</evidence>
<protein>
    <submittedName>
        <fullName evidence="1">Uncharacterized protein</fullName>
    </submittedName>
</protein>
<reference evidence="1" key="1">
    <citation type="submission" date="2023-04" db="EMBL/GenBank/DDBJ databases">
        <title>Draft Genome sequencing of Naganishia species isolated from polar environments using Oxford Nanopore Technology.</title>
        <authorList>
            <person name="Leo P."/>
            <person name="Venkateswaran K."/>
        </authorList>
    </citation>
    <scope>NUCLEOTIDE SEQUENCE</scope>
    <source>
        <strain evidence="1">MNA-CCFEE 5423</strain>
    </source>
</reference>
<name>A0ACC2VW57_9TREE</name>
<proteinExistence type="predicted"/>
<sequence length="241" mass="26971">MIRTWLNEIAPIDRAALESPIGLPIDALPPSPVTSSAEIVSITLFSPSPSTIGSPHAIRAEPGNSRPNAAVEETRSGENVLVLRRLVPGTNDHPNAIYMKTMFMNFIEGVMKKEYPPELLPEKPDCSPEHFNRLRLLVDLNAEKDQNPLEQEIEHGCFFVRTPGLWIVSFADRWTVEDSHESPADNTSRLSFVVGGPDVVHVKQAECVNDKRIGGAKHPSRFRRHMLRRPHWPNGLHCSIQ</sequence>
<keyword evidence="2" id="KW-1185">Reference proteome</keyword>
<dbReference type="Proteomes" id="UP001227268">
    <property type="component" value="Unassembled WGS sequence"/>
</dbReference>
<organism evidence="1 2">
    <name type="scientific">Naganishia friedmannii</name>
    <dbReference type="NCBI Taxonomy" id="89922"/>
    <lineage>
        <taxon>Eukaryota</taxon>
        <taxon>Fungi</taxon>
        <taxon>Dikarya</taxon>
        <taxon>Basidiomycota</taxon>
        <taxon>Agaricomycotina</taxon>
        <taxon>Tremellomycetes</taxon>
        <taxon>Filobasidiales</taxon>
        <taxon>Filobasidiaceae</taxon>
        <taxon>Naganishia</taxon>
    </lineage>
</organism>
<comment type="caution">
    <text evidence="1">The sequence shown here is derived from an EMBL/GenBank/DDBJ whole genome shotgun (WGS) entry which is preliminary data.</text>
</comment>
<dbReference type="EMBL" id="JASBWT010000007">
    <property type="protein sequence ID" value="KAJ9103122.1"/>
    <property type="molecule type" value="Genomic_DNA"/>
</dbReference>